<dbReference type="InterPro" id="IPR050266">
    <property type="entry name" value="AB_hydrolase_sf"/>
</dbReference>
<keyword evidence="2" id="KW-0378">Hydrolase</keyword>
<reference evidence="2" key="1">
    <citation type="submission" date="2020-12" db="EMBL/GenBank/DDBJ databases">
        <title>Antrihabitans popcorni sp. nov. and Antrihabitans auranticaus sp. nov., isolated from a larva cave.</title>
        <authorList>
            <person name="Lee S.D."/>
            <person name="Kim I.S."/>
        </authorList>
    </citation>
    <scope>NUCLEOTIDE SEQUENCE</scope>
    <source>
        <strain evidence="2">YC3-6</strain>
    </source>
</reference>
<evidence type="ECO:0000313" key="3">
    <source>
        <dbReference type="Proteomes" id="UP000655868"/>
    </source>
</evidence>
<dbReference type="RefSeq" id="WP_199706187.1">
    <property type="nucleotide sequence ID" value="NZ_JAEMNV010000007.1"/>
</dbReference>
<dbReference type="PRINTS" id="PR00111">
    <property type="entry name" value="ABHYDROLASE"/>
</dbReference>
<comment type="caution">
    <text evidence="2">The sequence shown here is derived from an EMBL/GenBank/DDBJ whole genome shotgun (WGS) entry which is preliminary data.</text>
</comment>
<dbReference type="EMBL" id="JAEMNV010000007">
    <property type="protein sequence ID" value="MBJ8341300.1"/>
    <property type="molecule type" value="Genomic_DNA"/>
</dbReference>
<accession>A0A934NUA8</accession>
<evidence type="ECO:0000259" key="1">
    <source>
        <dbReference type="Pfam" id="PF12697"/>
    </source>
</evidence>
<dbReference type="InterPro" id="IPR029058">
    <property type="entry name" value="AB_hydrolase_fold"/>
</dbReference>
<gene>
    <name evidence="2" type="ORF">JGU71_20660</name>
</gene>
<evidence type="ECO:0000313" key="2">
    <source>
        <dbReference type="EMBL" id="MBJ8341300.1"/>
    </source>
</evidence>
<organism evidence="2 3">
    <name type="scientific">Antrihabitans stalagmiti</name>
    <dbReference type="NCBI Taxonomy" id="2799499"/>
    <lineage>
        <taxon>Bacteria</taxon>
        <taxon>Bacillati</taxon>
        <taxon>Actinomycetota</taxon>
        <taxon>Actinomycetes</taxon>
        <taxon>Mycobacteriales</taxon>
        <taxon>Nocardiaceae</taxon>
        <taxon>Antrihabitans</taxon>
    </lineage>
</organism>
<dbReference type="SUPFAM" id="SSF53474">
    <property type="entry name" value="alpha/beta-Hydrolases"/>
    <property type="match status" value="1"/>
</dbReference>
<dbReference type="GO" id="GO:0016787">
    <property type="term" value="F:hydrolase activity"/>
    <property type="evidence" value="ECO:0007669"/>
    <property type="project" value="UniProtKB-KW"/>
</dbReference>
<dbReference type="Gene3D" id="3.40.50.1820">
    <property type="entry name" value="alpha/beta hydrolase"/>
    <property type="match status" value="1"/>
</dbReference>
<sequence>MTEVDTTVLPRWRDVVVGGHRTRYLVGGHGPTVVFLHGWGLAHSTYRRSLDHLAANGVRVYAPAMPGFGGTRELSDAEFTLAGYARWVSDFIRAVGIEEPVTMVGHSFGGGVALRTAHDFPSLVARLVLVNSIGGSAWATGGGVVKAMRQRPIWDWGLHLPADVLPNRQVSRVLPVILRDAVPNLIRNPRAVWRAGTIVRGVDLTNELEELKARRLPVVIIWSKRDNVIPAAATQSLRSALGDPHCITVEGNHTWLLSDPRQFGEIITNVVGFEAPDLSGPTFGSGPVGKVG</sequence>
<protein>
    <submittedName>
        <fullName evidence="2">Alpha/beta fold hydrolase</fullName>
    </submittedName>
</protein>
<dbReference type="Pfam" id="PF12697">
    <property type="entry name" value="Abhydrolase_6"/>
    <property type="match status" value="1"/>
</dbReference>
<name>A0A934NUA8_9NOCA</name>
<dbReference type="PANTHER" id="PTHR43798">
    <property type="entry name" value="MONOACYLGLYCEROL LIPASE"/>
    <property type="match status" value="1"/>
</dbReference>
<proteinExistence type="predicted"/>
<feature type="domain" description="AB hydrolase-1" evidence="1">
    <location>
        <begin position="33"/>
        <end position="263"/>
    </location>
</feature>
<keyword evidence="3" id="KW-1185">Reference proteome</keyword>
<dbReference type="AlphaFoldDB" id="A0A934NUA8"/>
<dbReference type="PANTHER" id="PTHR43798:SF33">
    <property type="entry name" value="HYDROLASE, PUTATIVE (AFU_ORTHOLOGUE AFUA_2G14860)-RELATED"/>
    <property type="match status" value="1"/>
</dbReference>
<dbReference type="InterPro" id="IPR000073">
    <property type="entry name" value="AB_hydrolase_1"/>
</dbReference>
<dbReference type="GO" id="GO:0016020">
    <property type="term" value="C:membrane"/>
    <property type="evidence" value="ECO:0007669"/>
    <property type="project" value="TreeGrafter"/>
</dbReference>
<dbReference type="Proteomes" id="UP000655868">
    <property type="component" value="Unassembled WGS sequence"/>
</dbReference>